<dbReference type="Pfam" id="PF26146">
    <property type="entry name" value="PI-PLC_X"/>
    <property type="match status" value="2"/>
</dbReference>
<dbReference type="GO" id="GO:0006629">
    <property type="term" value="P:lipid metabolic process"/>
    <property type="evidence" value="ECO:0007669"/>
    <property type="project" value="InterPro"/>
</dbReference>
<dbReference type="Proteomes" id="UP000053317">
    <property type="component" value="Unassembled WGS sequence"/>
</dbReference>
<sequence length="431" mass="45826">MLKWNLLLSVLLLPFVYANPVQRRNTTTACNNSPDLCDKPYGTITHLGAHDSPFTTTRSENDTSANQYYNSTQQLSAGVRLLTAQVHESDGEYHLCHSSCLLYDAGTLESWLSDIKGWMDDNPNDGMVQRIPFDVNNDADPVSLLVVTILLVNSDDLSADTLGSIFASSGIDSYAYTPSDSTTSSSTSTATTTTTSAGSPSFPFATTTTTSSSSTSSSTSTSTSSPIAPSDWPTLSDLISAGTRLVTFIASLDETSDTYPYLLDEFAYIFENNYDVTSLSNFTCEPQRPTDLAGDTSSALSSGRLPFTNHFLGQDDGLGIQSPNLDEIDTTNSPSTTTTGALGTSAQDCKSEYNGQQPTFLLVDFFDVGPSIDTVDSLNNVSSSVTGRTQLSSSDSSSSSTSDGVRAAKNYGGENAIWGLIGVVAFMVTCL</sequence>
<dbReference type="InterPro" id="IPR051057">
    <property type="entry name" value="PI-PLC_domain"/>
</dbReference>
<dbReference type="PANTHER" id="PTHR13593">
    <property type="match status" value="1"/>
</dbReference>
<dbReference type="Gene3D" id="3.20.20.190">
    <property type="entry name" value="Phosphatidylinositol (PI) phosphodiesterase"/>
    <property type="match status" value="1"/>
</dbReference>
<dbReference type="EMBL" id="LCWF01000098">
    <property type="protein sequence ID" value="KKY20307.1"/>
    <property type="molecule type" value="Genomic_DNA"/>
</dbReference>
<feature type="signal peptide" evidence="2">
    <location>
        <begin position="1"/>
        <end position="18"/>
    </location>
</feature>
<dbReference type="PANTHER" id="PTHR13593:SF80">
    <property type="entry name" value="PLC-LIKE PHOSPHODIESTERASE"/>
    <property type="match status" value="1"/>
</dbReference>
<reference evidence="3 4" key="1">
    <citation type="submission" date="2015-05" db="EMBL/GenBank/DDBJ databases">
        <title>Distinctive expansion of gene families associated with plant cell wall degradation and secondary metabolism in the genomes of grapevine trunk pathogens.</title>
        <authorList>
            <person name="Lawrence D.P."/>
            <person name="Travadon R."/>
            <person name="Rolshausen P.E."/>
            <person name="Baumgartner K."/>
        </authorList>
    </citation>
    <scope>NUCLEOTIDE SEQUENCE [LARGE SCALE GENOMIC DNA]</scope>
    <source>
        <strain evidence="3">UCRPC4</strain>
    </source>
</reference>
<feature type="region of interest" description="Disordered" evidence="1">
    <location>
        <begin position="385"/>
        <end position="405"/>
    </location>
</feature>
<evidence type="ECO:0000313" key="4">
    <source>
        <dbReference type="Proteomes" id="UP000053317"/>
    </source>
</evidence>
<gene>
    <name evidence="3" type="ORF">UCRPC4_g04197</name>
</gene>
<feature type="compositionally biased region" description="Low complexity" evidence="1">
    <location>
        <begin position="392"/>
        <end position="403"/>
    </location>
</feature>
<name>A0A0G2EBG4_PHACM</name>
<accession>A0A0G2EBG4</accession>
<dbReference type="GO" id="GO:0008081">
    <property type="term" value="F:phosphoric diester hydrolase activity"/>
    <property type="evidence" value="ECO:0007669"/>
    <property type="project" value="InterPro"/>
</dbReference>
<dbReference type="AlphaFoldDB" id="A0A0G2EBG4"/>
<evidence type="ECO:0000313" key="3">
    <source>
        <dbReference type="EMBL" id="KKY20307.1"/>
    </source>
</evidence>
<reference evidence="3 4" key="2">
    <citation type="submission" date="2015-05" db="EMBL/GenBank/DDBJ databases">
        <authorList>
            <person name="Morales-Cruz A."/>
            <person name="Amrine K.C."/>
            <person name="Cantu D."/>
        </authorList>
    </citation>
    <scope>NUCLEOTIDE SEQUENCE [LARGE SCALE GENOMIC DNA]</scope>
    <source>
        <strain evidence="3">UCRPC4</strain>
    </source>
</reference>
<feature type="compositionally biased region" description="Low complexity" evidence="1">
    <location>
        <begin position="178"/>
        <end position="225"/>
    </location>
</feature>
<comment type="caution">
    <text evidence="3">The sequence shown here is derived from an EMBL/GenBank/DDBJ whole genome shotgun (WGS) entry which is preliminary data.</text>
</comment>
<keyword evidence="2" id="KW-0732">Signal</keyword>
<feature type="region of interest" description="Disordered" evidence="1">
    <location>
        <begin position="178"/>
        <end position="229"/>
    </location>
</feature>
<evidence type="ECO:0000256" key="1">
    <source>
        <dbReference type="SAM" id="MobiDB-lite"/>
    </source>
</evidence>
<dbReference type="InterPro" id="IPR017946">
    <property type="entry name" value="PLC-like_Pdiesterase_TIM-brl"/>
</dbReference>
<keyword evidence="3" id="KW-0378">Hydrolase</keyword>
<keyword evidence="4" id="KW-1185">Reference proteome</keyword>
<proteinExistence type="predicted"/>
<evidence type="ECO:0000256" key="2">
    <source>
        <dbReference type="SAM" id="SignalP"/>
    </source>
</evidence>
<dbReference type="OrthoDB" id="7984201at2759"/>
<organism evidence="3 4">
    <name type="scientific">Phaeomoniella chlamydospora</name>
    <name type="common">Phaeoacremonium chlamydosporum</name>
    <dbReference type="NCBI Taxonomy" id="158046"/>
    <lineage>
        <taxon>Eukaryota</taxon>
        <taxon>Fungi</taxon>
        <taxon>Dikarya</taxon>
        <taxon>Ascomycota</taxon>
        <taxon>Pezizomycotina</taxon>
        <taxon>Eurotiomycetes</taxon>
        <taxon>Chaetothyriomycetidae</taxon>
        <taxon>Phaeomoniellales</taxon>
        <taxon>Phaeomoniellaceae</taxon>
        <taxon>Phaeomoniella</taxon>
    </lineage>
</organism>
<dbReference type="SUPFAM" id="SSF51695">
    <property type="entry name" value="PLC-like phosphodiesterases"/>
    <property type="match status" value="1"/>
</dbReference>
<protein>
    <submittedName>
        <fullName evidence="3">Putative phosphoric diester hydrolase-like protein</fullName>
    </submittedName>
</protein>
<feature type="chain" id="PRO_5002543338" evidence="2">
    <location>
        <begin position="19"/>
        <end position="431"/>
    </location>
</feature>